<proteinExistence type="predicted"/>
<protein>
    <submittedName>
        <fullName evidence="2">Uncharacterized protein</fullName>
    </submittedName>
</protein>
<dbReference type="WBParaSite" id="BXY_0523300.1">
    <property type="protein sequence ID" value="BXY_0523300.1"/>
    <property type="gene ID" value="BXY_0523300"/>
</dbReference>
<reference evidence="2" key="1">
    <citation type="submission" date="2016-11" db="UniProtKB">
        <authorList>
            <consortium name="WormBaseParasite"/>
        </authorList>
    </citation>
    <scope>IDENTIFICATION</scope>
</reference>
<sequence>MIIVLRRCTICYSARNNAVMEITKRCVRLFIQLLQNHPPCCHRKVDPSAFPDVAVTSFRPFQKPGNCAIYFTSTQFPPETSIVFASLGTHHGGVHDIASMLIGVNTRIDWSCSAILINSNHGSQI</sequence>
<evidence type="ECO:0000313" key="1">
    <source>
        <dbReference type="Proteomes" id="UP000095284"/>
    </source>
</evidence>
<name>A0A1I7RWX0_BURXY</name>
<evidence type="ECO:0000313" key="2">
    <source>
        <dbReference type="WBParaSite" id="BXY_0523300.1"/>
    </source>
</evidence>
<organism evidence="1 2">
    <name type="scientific">Bursaphelenchus xylophilus</name>
    <name type="common">Pinewood nematode worm</name>
    <name type="synonym">Aphelenchoides xylophilus</name>
    <dbReference type="NCBI Taxonomy" id="6326"/>
    <lineage>
        <taxon>Eukaryota</taxon>
        <taxon>Metazoa</taxon>
        <taxon>Ecdysozoa</taxon>
        <taxon>Nematoda</taxon>
        <taxon>Chromadorea</taxon>
        <taxon>Rhabditida</taxon>
        <taxon>Tylenchina</taxon>
        <taxon>Tylenchomorpha</taxon>
        <taxon>Aphelenchoidea</taxon>
        <taxon>Aphelenchoididae</taxon>
        <taxon>Bursaphelenchus</taxon>
    </lineage>
</organism>
<accession>A0A1I7RWX0</accession>
<dbReference type="AlphaFoldDB" id="A0A1I7RWX0"/>
<dbReference type="Proteomes" id="UP000095284">
    <property type="component" value="Unplaced"/>
</dbReference>